<dbReference type="RefSeq" id="WP_190424334.1">
    <property type="nucleotide sequence ID" value="NZ_JAMPKK010000001.1"/>
</dbReference>
<reference evidence="2 3" key="1">
    <citation type="submission" date="2022-04" db="EMBL/GenBank/DDBJ databases">
        <title>Positive selection, recombination, and allopatry shape intraspecific diversity of widespread and dominant cyanobacteria.</title>
        <authorList>
            <person name="Wei J."/>
            <person name="Shu W."/>
            <person name="Hu C."/>
        </authorList>
    </citation>
    <scope>NUCLEOTIDE SEQUENCE [LARGE SCALE GENOMIC DNA]</scope>
    <source>
        <strain evidence="2 3">GB2-A5</strain>
    </source>
</reference>
<sequence>MAPNLKNPNSNSRNNQRVDPELYKRLKAEAASPYRGLRQFVYVACGASGFIGAVVFFAQLAAGREIAAAIPNLGLQIGVVALMVWLFRLEQKAERK</sequence>
<feature type="transmembrane region" description="Helical" evidence="1">
    <location>
        <begin position="66"/>
        <end position="87"/>
    </location>
</feature>
<organism evidence="2 3">
    <name type="scientific">Funiculus sociatus GB2-A5</name>
    <dbReference type="NCBI Taxonomy" id="2933946"/>
    <lineage>
        <taxon>Bacteria</taxon>
        <taxon>Bacillati</taxon>
        <taxon>Cyanobacteriota</taxon>
        <taxon>Cyanophyceae</taxon>
        <taxon>Coleofasciculales</taxon>
        <taxon>Coleofasciculaceae</taxon>
        <taxon>Funiculus</taxon>
    </lineage>
</organism>
<protein>
    <submittedName>
        <fullName evidence="2">DUF3493 domain-containing protein</fullName>
    </submittedName>
</protein>
<accession>A0ABV0JHT8</accession>
<dbReference type="EMBL" id="JAMPKK010000001">
    <property type="protein sequence ID" value="MEP0862977.1"/>
    <property type="molecule type" value="Genomic_DNA"/>
</dbReference>
<keyword evidence="3" id="KW-1185">Reference proteome</keyword>
<dbReference type="Pfam" id="PF11998">
    <property type="entry name" value="DUF3493"/>
    <property type="match status" value="1"/>
</dbReference>
<name>A0ABV0JHT8_9CYAN</name>
<comment type="caution">
    <text evidence="2">The sequence shown here is derived from an EMBL/GenBank/DDBJ whole genome shotgun (WGS) entry which is preliminary data.</text>
</comment>
<dbReference type="Proteomes" id="UP001442494">
    <property type="component" value="Unassembled WGS sequence"/>
</dbReference>
<keyword evidence="1" id="KW-0812">Transmembrane</keyword>
<evidence type="ECO:0000313" key="2">
    <source>
        <dbReference type="EMBL" id="MEP0862977.1"/>
    </source>
</evidence>
<keyword evidence="1" id="KW-0472">Membrane</keyword>
<evidence type="ECO:0000256" key="1">
    <source>
        <dbReference type="SAM" id="Phobius"/>
    </source>
</evidence>
<dbReference type="InterPro" id="IPR021883">
    <property type="entry name" value="LPA1-like"/>
</dbReference>
<keyword evidence="1" id="KW-1133">Transmembrane helix</keyword>
<gene>
    <name evidence="2" type="ORF">NDI37_00605</name>
</gene>
<feature type="transmembrane region" description="Helical" evidence="1">
    <location>
        <begin position="40"/>
        <end position="60"/>
    </location>
</feature>
<proteinExistence type="predicted"/>
<evidence type="ECO:0000313" key="3">
    <source>
        <dbReference type="Proteomes" id="UP001442494"/>
    </source>
</evidence>